<protein>
    <submittedName>
        <fullName evidence="1">Uncharacterized protein</fullName>
    </submittedName>
</protein>
<accession>A0A2S2PJK3</accession>
<dbReference type="AlphaFoldDB" id="A0A2S2PJK3"/>
<dbReference type="EMBL" id="GGMR01016789">
    <property type="protein sequence ID" value="MBY29408.1"/>
    <property type="molecule type" value="Transcribed_RNA"/>
</dbReference>
<gene>
    <name evidence="1" type="ORF">g.154685</name>
</gene>
<organism evidence="1">
    <name type="scientific">Schizaphis graminum</name>
    <name type="common">Green bug aphid</name>
    <dbReference type="NCBI Taxonomy" id="13262"/>
    <lineage>
        <taxon>Eukaryota</taxon>
        <taxon>Metazoa</taxon>
        <taxon>Ecdysozoa</taxon>
        <taxon>Arthropoda</taxon>
        <taxon>Hexapoda</taxon>
        <taxon>Insecta</taxon>
        <taxon>Pterygota</taxon>
        <taxon>Neoptera</taxon>
        <taxon>Paraneoptera</taxon>
        <taxon>Hemiptera</taxon>
        <taxon>Sternorrhyncha</taxon>
        <taxon>Aphidomorpha</taxon>
        <taxon>Aphidoidea</taxon>
        <taxon>Aphididae</taxon>
        <taxon>Aphidini</taxon>
        <taxon>Schizaphis</taxon>
    </lineage>
</organism>
<proteinExistence type="predicted"/>
<sequence length="136" mass="15836">MRHMVGGWWGAVGDGVFVYQQRRQSGSQCVMDARTAQCRQPMRGSMMTYGRACREGPVWRLIRKIDARARTYFHYRSPFLMRCVVTLRTNLTKRSSIVRYPPSLTLSASFSSDFLSANHMYFKRFLHCSIVKMCSF</sequence>
<evidence type="ECO:0000313" key="1">
    <source>
        <dbReference type="EMBL" id="MBY29408.1"/>
    </source>
</evidence>
<reference evidence="1" key="1">
    <citation type="submission" date="2018-04" db="EMBL/GenBank/DDBJ databases">
        <title>Transcriptome of Schizaphis graminum biotype I.</title>
        <authorList>
            <person name="Scully E.D."/>
            <person name="Geib S.M."/>
            <person name="Palmer N.A."/>
            <person name="Koch K."/>
            <person name="Bradshaw J."/>
            <person name="Heng-Moss T."/>
            <person name="Sarath G."/>
        </authorList>
    </citation>
    <scope>NUCLEOTIDE SEQUENCE</scope>
</reference>
<name>A0A2S2PJK3_SCHGA</name>